<dbReference type="GO" id="GO:0044877">
    <property type="term" value="F:protein-containing complex binding"/>
    <property type="evidence" value="ECO:0007669"/>
    <property type="project" value="InterPro"/>
</dbReference>
<dbReference type="Pfam" id="PF09976">
    <property type="entry name" value="TPR_21"/>
    <property type="match status" value="1"/>
</dbReference>
<evidence type="ECO:0000256" key="7">
    <source>
        <dbReference type="ARBA" id="ARBA00023186"/>
    </source>
</evidence>
<keyword evidence="11" id="KW-1185">Reference proteome</keyword>
<evidence type="ECO:0000256" key="2">
    <source>
        <dbReference type="ARBA" id="ARBA00004236"/>
    </source>
</evidence>
<evidence type="ECO:0000256" key="3">
    <source>
        <dbReference type="ARBA" id="ARBA00022475"/>
    </source>
</evidence>
<feature type="domain" description="Ancillary SecYEG translocon subunit/Cell division coordinator CpoB TPR" evidence="9">
    <location>
        <begin position="18"/>
        <end position="201"/>
    </location>
</feature>
<keyword evidence="7" id="KW-0143">Chaperone</keyword>
<dbReference type="InterPro" id="IPR026039">
    <property type="entry name" value="YfgM"/>
</dbReference>
<accession>A0A0M6W6T1</accession>
<feature type="transmembrane region" description="Helical" evidence="8">
    <location>
        <begin position="21"/>
        <end position="42"/>
    </location>
</feature>
<keyword evidence="6 8" id="KW-0472">Membrane</keyword>
<evidence type="ECO:0000256" key="6">
    <source>
        <dbReference type="ARBA" id="ARBA00023136"/>
    </source>
</evidence>
<evidence type="ECO:0000256" key="8">
    <source>
        <dbReference type="SAM" id="Phobius"/>
    </source>
</evidence>
<evidence type="ECO:0000256" key="5">
    <source>
        <dbReference type="ARBA" id="ARBA00022989"/>
    </source>
</evidence>
<evidence type="ECO:0000313" key="11">
    <source>
        <dbReference type="Proteomes" id="UP000242301"/>
    </source>
</evidence>
<keyword evidence="4 8" id="KW-0812">Transmembrane</keyword>
<dbReference type="STRING" id="1715285.SOFFGTOCOR_0093"/>
<dbReference type="Proteomes" id="UP000242301">
    <property type="component" value="Unassembled WGS sequence"/>
</dbReference>
<dbReference type="PANTHER" id="PTHR38035:SF1">
    <property type="entry name" value="ANCILLARY SECYEG TRANSLOCON SUBUNIT"/>
    <property type="match status" value="1"/>
</dbReference>
<evidence type="ECO:0000256" key="1">
    <source>
        <dbReference type="ARBA" id="ARBA00004167"/>
    </source>
</evidence>
<keyword evidence="5 8" id="KW-1133">Transmembrane helix</keyword>
<dbReference type="InterPro" id="IPR018704">
    <property type="entry name" value="SecYEG/CpoB_TPR"/>
</dbReference>
<dbReference type="AlphaFoldDB" id="A0A0M6W6T1"/>
<sequence length="202" mass="23517">MNYIKNKIQINKFKKQDFSNYIIWLILIVIISVICIFIWNFFGSYKTKVLFNSVKQYELVNSQLYTDKYIESAKKFILENNNIYGVITALELSRVFVNNNNLNDAQKILTNILRKPMNVNIQDLINIRIARIKLEQGNIDDAITYVSSIKNKLWQSMIQNILGDAFIYKGDKLSAKSSYKLGLDNSSRFIKNILILKLNNIS</sequence>
<keyword evidence="3" id="KW-1003">Cell membrane</keyword>
<evidence type="ECO:0000313" key="10">
    <source>
        <dbReference type="EMBL" id="CRK85538.1"/>
    </source>
</evidence>
<dbReference type="EMBL" id="CVRF01000001">
    <property type="protein sequence ID" value="CRK85538.1"/>
    <property type="molecule type" value="Genomic_DNA"/>
</dbReference>
<evidence type="ECO:0000259" key="9">
    <source>
        <dbReference type="Pfam" id="PF09976"/>
    </source>
</evidence>
<reference evidence="11" key="1">
    <citation type="submission" date="2015-05" db="EMBL/GenBank/DDBJ databases">
        <authorList>
            <person name="Manzano-Marin A."/>
        </authorList>
    </citation>
    <scope>NUCLEOTIDE SEQUENCE [LARGE SCALE GENOMIC DNA]</scope>
    <source>
        <strain evidence="11">officinalis</strain>
    </source>
</reference>
<protein>
    <submittedName>
        <fullName evidence="10">UPF0070 protein YfgM</fullName>
    </submittedName>
</protein>
<proteinExistence type="predicted"/>
<organism evidence="10 11">
    <name type="scientific">Candidatus Providencia siddallii</name>
    <dbReference type="NCBI Taxonomy" id="1715285"/>
    <lineage>
        <taxon>Bacteria</taxon>
        <taxon>Pseudomonadati</taxon>
        <taxon>Pseudomonadota</taxon>
        <taxon>Gammaproteobacteria</taxon>
        <taxon>Enterobacterales</taxon>
        <taxon>Morganellaceae</taxon>
        <taxon>Providencia</taxon>
    </lineage>
</organism>
<dbReference type="GO" id="GO:0005886">
    <property type="term" value="C:plasma membrane"/>
    <property type="evidence" value="ECO:0007669"/>
    <property type="project" value="UniProtKB-SubCell"/>
</dbReference>
<name>A0A0M6W6T1_9GAMM</name>
<comment type="subcellular location">
    <subcellularLocation>
        <location evidence="2">Cell membrane</location>
    </subcellularLocation>
    <subcellularLocation>
        <location evidence="1">Membrane</location>
        <topology evidence="1">Single-pass membrane protein</topology>
    </subcellularLocation>
</comment>
<dbReference type="PANTHER" id="PTHR38035">
    <property type="entry name" value="UPF0070 PROTEIN YFGM"/>
    <property type="match status" value="1"/>
</dbReference>
<evidence type="ECO:0000256" key="4">
    <source>
        <dbReference type="ARBA" id="ARBA00022692"/>
    </source>
</evidence>
<gene>
    <name evidence="10" type="primary">yfgM</name>
    <name evidence="10" type="ORF">SOFFGTOCOR_0093</name>
</gene>